<comment type="caution">
    <text evidence="3">The sequence shown here is derived from an EMBL/GenBank/DDBJ whole genome shotgun (WGS) entry which is preliminary data.</text>
</comment>
<proteinExistence type="inferred from homology"/>
<dbReference type="PROSITE" id="PS51273">
    <property type="entry name" value="GATASE_TYPE_1"/>
    <property type="match status" value="1"/>
</dbReference>
<evidence type="ECO:0000259" key="2">
    <source>
        <dbReference type="Pfam" id="PF00117"/>
    </source>
</evidence>
<accession>A0ABP1FS27</accession>
<name>A0ABP1FS27_9CHLO</name>
<dbReference type="PANTHER" id="PTHR42695">
    <property type="entry name" value="GLUTAMINE AMIDOTRANSFERASE YLR126C-RELATED"/>
    <property type="match status" value="1"/>
</dbReference>
<dbReference type="InterPro" id="IPR017926">
    <property type="entry name" value="GATASE"/>
</dbReference>
<dbReference type="Proteomes" id="UP001497392">
    <property type="component" value="Unassembled WGS sequence"/>
</dbReference>
<evidence type="ECO:0000313" key="3">
    <source>
        <dbReference type="EMBL" id="CAL5220337.1"/>
    </source>
</evidence>
<reference evidence="3 4" key="1">
    <citation type="submission" date="2024-06" db="EMBL/GenBank/DDBJ databases">
        <authorList>
            <person name="Kraege A."/>
            <person name="Thomma B."/>
        </authorList>
    </citation>
    <scope>NUCLEOTIDE SEQUENCE [LARGE SCALE GENOMIC DNA]</scope>
</reference>
<comment type="similarity">
    <text evidence="1">Belongs to the peptidase C26 family.</text>
</comment>
<protein>
    <submittedName>
        <fullName evidence="3">G2333 protein</fullName>
    </submittedName>
</protein>
<gene>
    <name evidence="3" type="primary">g2333</name>
    <name evidence="3" type="ORF">VP750_LOCUS1996</name>
</gene>
<dbReference type="Pfam" id="PF00117">
    <property type="entry name" value="GATase"/>
    <property type="match status" value="1"/>
</dbReference>
<dbReference type="InterPro" id="IPR044992">
    <property type="entry name" value="ChyE-like"/>
</dbReference>
<dbReference type="PANTHER" id="PTHR42695:SF5">
    <property type="entry name" value="GLUTAMINE AMIDOTRANSFERASE YLR126C-RELATED"/>
    <property type="match status" value="1"/>
</dbReference>
<dbReference type="CDD" id="cd01741">
    <property type="entry name" value="GATase1_1"/>
    <property type="match status" value="1"/>
</dbReference>
<dbReference type="Gene3D" id="3.40.50.880">
    <property type="match status" value="1"/>
</dbReference>
<dbReference type="EMBL" id="CAXHTA020000003">
    <property type="protein sequence ID" value="CAL5220337.1"/>
    <property type="molecule type" value="Genomic_DNA"/>
</dbReference>
<evidence type="ECO:0000256" key="1">
    <source>
        <dbReference type="ARBA" id="ARBA00011083"/>
    </source>
</evidence>
<dbReference type="SUPFAM" id="SSF52317">
    <property type="entry name" value="Class I glutamine amidotransferase-like"/>
    <property type="match status" value="1"/>
</dbReference>
<keyword evidence="4" id="KW-1185">Reference proteome</keyword>
<feature type="domain" description="Glutamine amidotransferase" evidence="2">
    <location>
        <begin position="95"/>
        <end position="206"/>
    </location>
</feature>
<organism evidence="3 4">
    <name type="scientific">Coccomyxa viridis</name>
    <dbReference type="NCBI Taxonomy" id="1274662"/>
    <lineage>
        <taxon>Eukaryota</taxon>
        <taxon>Viridiplantae</taxon>
        <taxon>Chlorophyta</taxon>
        <taxon>core chlorophytes</taxon>
        <taxon>Trebouxiophyceae</taxon>
        <taxon>Trebouxiophyceae incertae sedis</taxon>
        <taxon>Coccomyxaceae</taxon>
        <taxon>Coccomyxa</taxon>
    </lineage>
</organism>
<sequence length="228" mass="25323">MTGAEAAQSGPFCILVCGHISKDIEDRYGDFGQMFEKMLRDSPDEQWDLFFPVDGHWPTAEQFASYQGIAVTGSALDSFDSVPWIVRLREELAAASQRRQRLLGICFGCQALAISLGGNAARAKIDYEIGTRHIQFSEAACATLETPWAEACPKTGQLVVHESHQDCVTELPEGATLLASSQDTRVEVWTCRDHVLCIQGHPEFSREFMETLVQWKANTRRAKDPSGQ</sequence>
<evidence type="ECO:0000313" key="4">
    <source>
        <dbReference type="Proteomes" id="UP001497392"/>
    </source>
</evidence>
<dbReference type="InterPro" id="IPR029062">
    <property type="entry name" value="Class_I_gatase-like"/>
</dbReference>